<proteinExistence type="predicted"/>
<sequence length="105" mass="11858">MEAKYRIHAQDPGAKFYTVVVDVRIPPNGDPESISIGGPENIHNTVTYTVRDRVTGMFVNMVMGEMIRLGHERLSGTIMVFSLPKNDRGAEYVVYNKRFIEEVIA</sequence>
<gene>
    <name evidence="1" type="ORF">LCGC14_1175650</name>
</gene>
<reference evidence="1" key="1">
    <citation type="journal article" date="2015" name="Nature">
        <title>Complex archaea that bridge the gap between prokaryotes and eukaryotes.</title>
        <authorList>
            <person name="Spang A."/>
            <person name="Saw J.H."/>
            <person name="Jorgensen S.L."/>
            <person name="Zaremba-Niedzwiedzka K."/>
            <person name="Martijn J."/>
            <person name="Lind A.E."/>
            <person name="van Eijk R."/>
            <person name="Schleper C."/>
            <person name="Guy L."/>
            <person name="Ettema T.J."/>
        </authorList>
    </citation>
    <scope>NUCLEOTIDE SEQUENCE</scope>
</reference>
<accession>A0A0F9P6P0</accession>
<protein>
    <submittedName>
        <fullName evidence="1">Uncharacterized protein</fullName>
    </submittedName>
</protein>
<dbReference type="EMBL" id="LAZR01005845">
    <property type="protein sequence ID" value="KKM96695.1"/>
    <property type="molecule type" value="Genomic_DNA"/>
</dbReference>
<organism evidence="1">
    <name type="scientific">marine sediment metagenome</name>
    <dbReference type="NCBI Taxonomy" id="412755"/>
    <lineage>
        <taxon>unclassified sequences</taxon>
        <taxon>metagenomes</taxon>
        <taxon>ecological metagenomes</taxon>
    </lineage>
</organism>
<name>A0A0F9P6P0_9ZZZZ</name>
<comment type="caution">
    <text evidence="1">The sequence shown here is derived from an EMBL/GenBank/DDBJ whole genome shotgun (WGS) entry which is preliminary data.</text>
</comment>
<evidence type="ECO:0000313" key="1">
    <source>
        <dbReference type="EMBL" id="KKM96695.1"/>
    </source>
</evidence>
<dbReference type="AlphaFoldDB" id="A0A0F9P6P0"/>